<protein>
    <recommendedName>
        <fullName evidence="4">Enterotoxin</fullName>
    </recommendedName>
</protein>
<organism evidence="2 3">
    <name type="scientific">Aplosporella prunicola CBS 121167</name>
    <dbReference type="NCBI Taxonomy" id="1176127"/>
    <lineage>
        <taxon>Eukaryota</taxon>
        <taxon>Fungi</taxon>
        <taxon>Dikarya</taxon>
        <taxon>Ascomycota</taxon>
        <taxon>Pezizomycotina</taxon>
        <taxon>Dothideomycetes</taxon>
        <taxon>Dothideomycetes incertae sedis</taxon>
        <taxon>Botryosphaeriales</taxon>
        <taxon>Aplosporellaceae</taxon>
        <taxon>Aplosporella</taxon>
    </lineage>
</organism>
<proteinExistence type="predicted"/>
<evidence type="ECO:0000313" key="3">
    <source>
        <dbReference type="Proteomes" id="UP000799438"/>
    </source>
</evidence>
<dbReference type="Proteomes" id="UP000799438">
    <property type="component" value="Unassembled WGS sequence"/>
</dbReference>
<accession>A0A6A6AZH7</accession>
<dbReference type="Pfam" id="PF19287">
    <property type="entry name" value="DUF5910"/>
    <property type="match status" value="1"/>
</dbReference>
<dbReference type="GeneID" id="54301987"/>
<dbReference type="InterPro" id="IPR045564">
    <property type="entry name" value="DUF5910"/>
</dbReference>
<dbReference type="RefSeq" id="XP_033392311.1">
    <property type="nucleotide sequence ID" value="XM_033544491.1"/>
</dbReference>
<evidence type="ECO:0000313" key="2">
    <source>
        <dbReference type="EMBL" id="KAF2136593.1"/>
    </source>
</evidence>
<dbReference type="AlphaFoldDB" id="A0A6A6AZH7"/>
<dbReference type="OrthoDB" id="4540223at2759"/>
<keyword evidence="3" id="KW-1185">Reference proteome</keyword>
<reference evidence="2" key="1">
    <citation type="journal article" date="2020" name="Stud. Mycol.">
        <title>101 Dothideomycetes genomes: a test case for predicting lifestyles and emergence of pathogens.</title>
        <authorList>
            <person name="Haridas S."/>
            <person name="Albert R."/>
            <person name="Binder M."/>
            <person name="Bloem J."/>
            <person name="Labutti K."/>
            <person name="Salamov A."/>
            <person name="Andreopoulos B."/>
            <person name="Baker S."/>
            <person name="Barry K."/>
            <person name="Bills G."/>
            <person name="Bluhm B."/>
            <person name="Cannon C."/>
            <person name="Castanera R."/>
            <person name="Culley D."/>
            <person name="Daum C."/>
            <person name="Ezra D."/>
            <person name="Gonzalez J."/>
            <person name="Henrissat B."/>
            <person name="Kuo A."/>
            <person name="Liang C."/>
            <person name="Lipzen A."/>
            <person name="Lutzoni F."/>
            <person name="Magnuson J."/>
            <person name="Mondo S."/>
            <person name="Nolan M."/>
            <person name="Ohm R."/>
            <person name="Pangilinan J."/>
            <person name="Park H.-J."/>
            <person name="Ramirez L."/>
            <person name="Alfaro M."/>
            <person name="Sun H."/>
            <person name="Tritt A."/>
            <person name="Yoshinaga Y."/>
            <person name="Zwiers L.-H."/>
            <person name="Turgeon B."/>
            <person name="Goodwin S."/>
            <person name="Spatafora J."/>
            <person name="Crous P."/>
            <person name="Grigoriev I."/>
        </authorList>
    </citation>
    <scope>NUCLEOTIDE SEQUENCE</scope>
    <source>
        <strain evidence="2">CBS 121167</strain>
    </source>
</reference>
<feature type="signal peptide" evidence="1">
    <location>
        <begin position="1"/>
        <end position="21"/>
    </location>
</feature>
<dbReference type="EMBL" id="ML995516">
    <property type="protein sequence ID" value="KAF2136593.1"/>
    <property type="molecule type" value="Genomic_DNA"/>
</dbReference>
<evidence type="ECO:0008006" key="4">
    <source>
        <dbReference type="Google" id="ProtNLM"/>
    </source>
</evidence>
<sequence>MLFPTTQLITLALTLAGSVAAVPAKKPTATPTTQALKTNAPQPDPLIVTEPNVRVVGYRTLNAVAAQEYNKKGTITKDKRPESHRAGSQIGLGTYIMRKIGDYNVPGQNDWICVIWANQEKFIRAKKAFIPQYQGKDQGRDKEIWFHEEKITEFIKGFNFDPSQTLRLSEIDGGDVPHAMQMAIPDKMLNSRIGKNKLDLGARCKPVADLRNIDQYPAADYTETSLGCWQKSSGEQACR</sequence>
<feature type="chain" id="PRO_5025565959" description="Enterotoxin" evidence="1">
    <location>
        <begin position="22"/>
        <end position="239"/>
    </location>
</feature>
<evidence type="ECO:0000256" key="1">
    <source>
        <dbReference type="SAM" id="SignalP"/>
    </source>
</evidence>
<gene>
    <name evidence="2" type="ORF">K452DRAFT_322311</name>
</gene>
<keyword evidence="1" id="KW-0732">Signal</keyword>
<name>A0A6A6AZH7_9PEZI</name>